<evidence type="ECO:0000313" key="3">
    <source>
        <dbReference type="Proteomes" id="UP000033203"/>
    </source>
</evidence>
<feature type="transmembrane region" description="Helical" evidence="1">
    <location>
        <begin position="12"/>
        <end position="31"/>
    </location>
</feature>
<keyword evidence="1" id="KW-0472">Membrane</keyword>
<dbReference type="EMBL" id="JXTP01000026">
    <property type="protein sequence ID" value="KIU28732.1"/>
    <property type="molecule type" value="Genomic_DNA"/>
</dbReference>
<feature type="transmembrane region" description="Helical" evidence="1">
    <location>
        <begin position="100"/>
        <end position="119"/>
    </location>
</feature>
<dbReference type="AlphaFoldDB" id="A0A0D1MDX9"/>
<feature type="transmembrane region" description="Helical" evidence="1">
    <location>
        <begin position="199"/>
        <end position="220"/>
    </location>
</feature>
<dbReference type="Proteomes" id="UP000033203">
    <property type="component" value="Unassembled WGS sequence"/>
</dbReference>
<dbReference type="PATRIC" id="fig|1549858.7.peg.1225"/>
<evidence type="ECO:0000313" key="2">
    <source>
        <dbReference type="EMBL" id="KIU28732.1"/>
    </source>
</evidence>
<gene>
    <name evidence="2" type="ORF">SR41_06755</name>
</gene>
<protein>
    <submittedName>
        <fullName evidence="2">Uncharacterized protein</fullName>
    </submittedName>
</protein>
<feature type="transmembrane region" description="Helical" evidence="1">
    <location>
        <begin position="167"/>
        <end position="187"/>
    </location>
</feature>
<keyword evidence="1" id="KW-0812">Transmembrane</keyword>
<organism evidence="2 3">
    <name type="scientific">Sphingomonas melonis</name>
    <dbReference type="NCBI Taxonomy" id="152682"/>
    <lineage>
        <taxon>Bacteria</taxon>
        <taxon>Pseudomonadati</taxon>
        <taxon>Pseudomonadota</taxon>
        <taxon>Alphaproteobacteria</taxon>
        <taxon>Sphingomonadales</taxon>
        <taxon>Sphingomonadaceae</taxon>
        <taxon>Sphingomonas</taxon>
    </lineage>
</organism>
<reference evidence="2 3" key="1">
    <citation type="submission" date="2015-01" db="EMBL/GenBank/DDBJ databases">
        <title>Genome of Sphingomonas taxi strain 30a.</title>
        <authorList>
            <person name="Eevers N."/>
            <person name="Van Hamme J."/>
            <person name="Bottos E."/>
            <person name="Weyens N."/>
            <person name="Vangronsveld J."/>
        </authorList>
    </citation>
    <scope>NUCLEOTIDE SEQUENCE [LARGE SCALE GENOMIC DNA]</scope>
    <source>
        <strain evidence="2 3">30a</strain>
    </source>
</reference>
<name>A0A0D1MDX9_9SPHN</name>
<feature type="transmembrane region" description="Helical" evidence="1">
    <location>
        <begin position="125"/>
        <end position="146"/>
    </location>
</feature>
<accession>A0A0D1MDX9</accession>
<keyword evidence="1" id="KW-1133">Transmembrane helix</keyword>
<evidence type="ECO:0000256" key="1">
    <source>
        <dbReference type="SAM" id="Phobius"/>
    </source>
</evidence>
<sequence>MTFWKGLRTSYGGSLAFLVVCPLLALVPVVFELLQHVAEVHIGMYDSVAAAKALEHHPLRMALGMVKVLALLVPTYWITRFVHTRDPRFAARRDPLAMRLFAGVVAIHIALSAAQLFGLPQTPGALLAGLAGGLIVQCLLVAWTVAATLGDASIGPVASVRIMARRLPWTIAFTIVAMLPLMIPHYVLGAAAIMAPRVWLWPILTVDALLVGWLCAVMAASNYVAAMRAIGLAGGTLRPAGVADVAGSTALTPYPG</sequence>
<feature type="transmembrane region" description="Helical" evidence="1">
    <location>
        <begin position="61"/>
        <end position="79"/>
    </location>
</feature>
<comment type="caution">
    <text evidence="2">The sequence shown here is derived from an EMBL/GenBank/DDBJ whole genome shotgun (WGS) entry which is preliminary data.</text>
</comment>
<proteinExistence type="predicted"/>